<dbReference type="PROSITE" id="PS50042">
    <property type="entry name" value="CNMP_BINDING_3"/>
    <property type="match status" value="1"/>
</dbReference>
<evidence type="ECO:0000256" key="3">
    <source>
        <dbReference type="ARBA" id="ARBA00023163"/>
    </source>
</evidence>
<feature type="domain" description="HTH crp-type" evidence="5">
    <location>
        <begin position="172"/>
        <end position="235"/>
    </location>
</feature>
<dbReference type="InterPro" id="IPR036388">
    <property type="entry name" value="WH-like_DNA-bd_sf"/>
</dbReference>
<dbReference type="SUPFAM" id="SSF51206">
    <property type="entry name" value="cAMP-binding domain-like"/>
    <property type="match status" value="1"/>
</dbReference>
<dbReference type="RefSeq" id="WP_089773396.1">
    <property type="nucleotide sequence ID" value="NZ_FNTX01000002.1"/>
</dbReference>
<protein>
    <submittedName>
        <fullName evidence="6">cAMP-binding domain of CRP or a regulatory subunit of cAMP-dependent protein kinases</fullName>
    </submittedName>
</protein>
<gene>
    <name evidence="6" type="ORF">SAMN04488554_2440</name>
</gene>
<keyword evidence="1" id="KW-0805">Transcription regulation</keyword>
<evidence type="ECO:0000256" key="1">
    <source>
        <dbReference type="ARBA" id="ARBA00023015"/>
    </source>
</evidence>
<dbReference type="SUPFAM" id="SSF46785">
    <property type="entry name" value="Winged helix' DNA-binding domain"/>
    <property type="match status" value="1"/>
</dbReference>
<evidence type="ECO:0000259" key="5">
    <source>
        <dbReference type="PROSITE" id="PS51063"/>
    </source>
</evidence>
<dbReference type="InterPro" id="IPR050397">
    <property type="entry name" value="Env_Response_Regulators"/>
</dbReference>
<dbReference type="Proteomes" id="UP000199220">
    <property type="component" value="Unassembled WGS sequence"/>
</dbReference>
<evidence type="ECO:0000259" key="4">
    <source>
        <dbReference type="PROSITE" id="PS50042"/>
    </source>
</evidence>
<dbReference type="InterPro" id="IPR014710">
    <property type="entry name" value="RmlC-like_jellyroll"/>
</dbReference>
<dbReference type="Pfam" id="PF00027">
    <property type="entry name" value="cNMP_binding"/>
    <property type="match status" value="1"/>
</dbReference>
<feature type="domain" description="Cyclic nucleotide-binding" evidence="4">
    <location>
        <begin position="39"/>
        <end position="158"/>
    </location>
</feature>
<keyword evidence="7" id="KW-1185">Reference proteome</keyword>
<dbReference type="EMBL" id="FNTX01000002">
    <property type="protein sequence ID" value="SEE68060.1"/>
    <property type="molecule type" value="Genomic_DNA"/>
</dbReference>
<evidence type="ECO:0000313" key="6">
    <source>
        <dbReference type="EMBL" id="SEE68060.1"/>
    </source>
</evidence>
<dbReference type="CDD" id="cd00038">
    <property type="entry name" value="CAP_ED"/>
    <property type="match status" value="1"/>
</dbReference>
<dbReference type="STRING" id="648782.SAMN04488554_2440"/>
<dbReference type="AlphaFoldDB" id="A0A1H5KTN3"/>
<dbReference type="PANTHER" id="PTHR24567">
    <property type="entry name" value="CRP FAMILY TRANSCRIPTIONAL REGULATORY PROTEIN"/>
    <property type="match status" value="1"/>
</dbReference>
<dbReference type="InterPro" id="IPR036390">
    <property type="entry name" value="WH_DNA-bd_sf"/>
</dbReference>
<keyword evidence="2" id="KW-0238">DNA-binding</keyword>
<dbReference type="SMART" id="SM00419">
    <property type="entry name" value="HTH_CRP"/>
    <property type="match status" value="1"/>
</dbReference>
<keyword evidence="3" id="KW-0804">Transcription</keyword>
<dbReference type="SMART" id="SM00100">
    <property type="entry name" value="cNMP"/>
    <property type="match status" value="1"/>
</dbReference>
<accession>A0A1H5KTN3</accession>
<dbReference type="GO" id="GO:0003700">
    <property type="term" value="F:DNA-binding transcription factor activity"/>
    <property type="evidence" value="ECO:0007669"/>
    <property type="project" value="TreeGrafter"/>
</dbReference>
<keyword evidence="6" id="KW-0418">Kinase</keyword>
<dbReference type="InterPro" id="IPR000595">
    <property type="entry name" value="cNMP-bd_dom"/>
</dbReference>
<name>A0A1H5KTN3_9MICO</name>
<evidence type="ECO:0000313" key="7">
    <source>
        <dbReference type="Proteomes" id="UP000199220"/>
    </source>
</evidence>
<organism evidence="6 7">
    <name type="scientific">Ruania alba</name>
    <dbReference type="NCBI Taxonomy" id="648782"/>
    <lineage>
        <taxon>Bacteria</taxon>
        <taxon>Bacillati</taxon>
        <taxon>Actinomycetota</taxon>
        <taxon>Actinomycetes</taxon>
        <taxon>Micrococcales</taxon>
        <taxon>Ruaniaceae</taxon>
        <taxon>Ruania</taxon>
    </lineage>
</organism>
<dbReference type="Pfam" id="PF13545">
    <property type="entry name" value="HTH_Crp_2"/>
    <property type="match status" value="1"/>
</dbReference>
<dbReference type="PROSITE" id="PS51063">
    <property type="entry name" value="HTH_CRP_2"/>
    <property type="match status" value="1"/>
</dbReference>
<evidence type="ECO:0000256" key="2">
    <source>
        <dbReference type="ARBA" id="ARBA00023125"/>
    </source>
</evidence>
<dbReference type="InterPro" id="IPR018490">
    <property type="entry name" value="cNMP-bd_dom_sf"/>
</dbReference>
<dbReference type="InterPro" id="IPR012318">
    <property type="entry name" value="HTH_CRP"/>
</dbReference>
<sequence length="244" mass="26424">MNGDPLAALSGTVRRLGGEVPDDQVRQAAWVARCVGNDAHAPLTPADVSALAHVVRPRPMVPGQVLFTEGTDSAGVWIVRAGTAELSIGSGRARTVIRVLRPGDVDGDVPLLMSMPTPYTARSDSEGTVLFLASSDFDDLLATHPHIARRWITSIAMRLASSQARLMNLLGQPLPVQLARLLLDESVEGHVELPQRTLAAMLGVQRPSLNKVLKDLERSGWIAVRYRGIDLVDVQALEKRANRR</sequence>
<dbReference type="GO" id="GO:0005829">
    <property type="term" value="C:cytosol"/>
    <property type="evidence" value="ECO:0007669"/>
    <property type="project" value="TreeGrafter"/>
</dbReference>
<keyword evidence="6" id="KW-0808">Transferase</keyword>
<proteinExistence type="predicted"/>
<dbReference type="PANTHER" id="PTHR24567:SF74">
    <property type="entry name" value="HTH-TYPE TRANSCRIPTIONAL REGULATOR ARCR"/>
    <property type="match status" value="1"/>
</dbReference>
<dbReference type="GO" id="GO:0016301">
    <property type="term" value="F:kinase activity"/>
    <property type="evidence" value="ECO:0007669"/>
    <property type="project" value="UniProtKB-KW"/>
</dbReference>
<dbReference type="Gene3D" id="1.10.10.10">
    <property type="entry name" value="Winged helix-like DNA-binding domain superfamily/Winged helix DNA-binding domain"/>
    <property type="match status" value="1"/>
</dbReference>
<dbReference type="OrthoDB" id="272447at2"/>
<reference evidence="7" key="1">
    <citation type="submission" date="2016-10" db="EMBL/GenBank/DDBJ databases">
        <authorList>
            <person name="Varghese N."/>
            <person name="Submissions S."/>
        </authorList>
    </citation>
    <scope>NUCLEOTIDE SEQUENCE [LARGE SCALE GENOMIC DNA]</scope>
    <source>
        <strain evidence="7">DSM 21368</strain>
    </source>
</reference>
<dbReference type="Gene3D" id="2.60.120.10">
    <property type="entry name" value="Jelly Rolls"/>
    <property type="match status" value="1"/>
</dbReference>
<dbReference type="GO" id="GO:0003677">
    <property type="term" value="F:DNA binding"/>
    <property type="evidence" value="ECO:0007669"/>
    <property type="project" value="UniProtKB-KW"/>
</dbReference>